<feature type="domain" description="HECT" evidence="8">
    <location>
        <begin position="700"/>
        <end position="772"/>
    </location>
</feature>
<dbReference type="Proteomes" id="UP001219934">
    <property type="component" value="Unassembled WGS sequence"/>
</dbReference>
<comment type="pathway">
    <text evidence="2">Protein modification; protein ubiquitination.</text>
</comment>
<dbReference type="InterPro" id="IPR035983">
    <property type="entry name" value="Hect_E3_ubiquitin_ligase"/>
</dbReference>
<evidence type="ECO:0000256" key="1">
    <source>
        <dbReference type="ARBA" id="ARBA00000885"/>
    </source>
</evidence>
<evidence type="ECO:0000256" key="4">
    <source>
        <dbReference type="ARBA" id="ARBA00022679"/>
    </source>
</evidence>
<organism evidence="9 10">
    <name type="scientific">Pogonophryne albipinna</name>
    <dbReference type="NCBI Taxonomy" id="1090488"/>
    <lineage>
        <taxon>Eukaryota</taxon>
        <taxon>Metazoa</taxon>
        <taxon>Chordata</taxon>
        <taxon>Craniata</taxon>
        <taxon>Vertebrata</taxon>
        <taxon>Euteleostomi</taxon>
        <taxon>Actinopterygii</taxon>
        <taxon>Neopterygii</taxon>
        <taxon>Teleostei</taxon>
        <taxon>Neoteleostei</taxon>
        <taxon>Acanthomorphata</taxon>
        <taxon>Eupercaria</taxon>
        <taxon>Perciformes</taxon>
        <taxon>Notothenioidei</taxon>
        <taxon>Pogonophryne</taxon>
    </lineage>
</organism>
<feature type="compositionally biased region" description="Low complexity" evidence="7">
    <location>
        <begin position="1"/>
        <end position="323"/>
    </location>
</feature>
<dbReference type="GO" id="GO:0016567">
    <property type="term" value="P:protein ubiquitination"/>
    <property type="evidence" value="ECO:0007669"/>
    <property type="project" value="TreeGrafter"/>
</dbReference>
<dbReference type="SUPFAM" id="SSF56204">
    <property type="entry name" value="Hect, E3 ligase catalytic domain"/>
    <property type="match status" value="1"/>
</dbReference>
<dbReference type="PANTHER" id="PTHR11254">
    <property type="entry name" value="HECT DOMAIN UBIQUITIN-PROTEIN LIGASE"/>
    <property type="match status" value="1"/>
</dbReference>
<dbReference type="GO" id="GO:0006511">
    <property type="term" value="P:ubiquitin-dependent protein catabolic process"/>
    <property type="evidence" value="ECO:0007669"/>
    <property type="project" value="TreeGrafter"/>
</dbReference>
<comment type="caution">
    <text evidence="6">Lacks conserved residue(s) required for the propagation of feature annotation.</text>
</comment>
<dbReference type="EC" id="2.3.2.26" evidence="3"/>
<keyword evidence="10" id="KW-1185">Reference proteome</keyword>
<proteinExistence type="predicted"/>
<dbReference type="EMBL" id="JAPTMU010000278">
    <property type="protein sequence ID" value="KAJ4919544.1"/>
    <property type="molecule type" value="Genomic_DNA"/>
</dbReference>
<evidence type="ECO:0000256" key="7">
    <source>
        <dbReference type="SAM" id="MobiDB-lite"/>
    </source>
</evidence>
<dbReference type="AlphaFoldDB" id="A0AAD6F2X4"/>
<dbReference type="Pfam" id="PF00632">
    <property type="entry name" value="HECT"/>
    <property type="match status" value="1"/>
</dbReference>
<dbReference type="GO" id="GO:0061630">
    <property type="term" value="F:ubiquitin protein ligase activity"/>
    <property type="evidence" value="ECO:0007669"/>
    <property type="project" value="UniProtKB-EC"/>
</dbReference>
<dbReference type="Gene3D" id="3.90.1750.10">
    <property type="entry name" value="Hect, E3 ligase catalytic domains"/>
    <property type="match status" value="1"/>
</dbReference>
<feature type="region of interest" description="Disordered" evidence="7">
    <location>
        <begin position="1"/>
        <end position="327"/>
    </location>
</feature>
<keyword evidence="5 6" id="KW-0833">Ubl conjugation pathway</keyword>
<evidence type="ECO:0000259" key="8">
    <source>
        <dbReference type="PROSITE" id="PS50237"/>
    </source>
</evidence>
<dbReference type="InterPro" id="IPR000569">
    <property type="entry name" value="HECT_dom"/>
</dbReference>
<evidence type="ECO:0000256" key="3">
    <source>
        <dbReference type="ARBA" id="ARBA00012485"/>
    </source>
</evidence>
<evidence type="ECO:0000313" key="9">
    <source>
        <dbReference type="EMBL" id="KAJ4919544.1"/>
    </source>
</evidence>
<dbReference type="PANTHER" id="PTHR11254:SF440">
    <property type="entry name" value="E3 UBIQUITIN-PROTEIN LIGASE NEDD-4"/>
    <property type="match status" value="1"/>
</dbReference>
<feature type="domain" description="HECT" evidence="8">
    <location>
        <begin position="449"/>
        <end position="475"/>
    </location>
</feature>
<evidence type="ECO:0000313" key="10">
    <source>
        <dbReference type="Proteomes" id="UP001219934"/>
    </source>
</evidence>
<accession>A0AAD6F2X4</accession>
<protein>
    <recommendedName>
        <fullName evidence="3">HECT-type E3 ubiquitin transferase</fullName>
        <ecNumber evidence="3">2.3.2.26</ecNumber>
    </recommendedName>
</protein>
<evidence type="ECO:0000256" key="6">
    <source>
        <dbReference type="PROSITE-ProRule" id="PRU00104"/>
    </source>
</evidence>
<sequence>MASSSASAALRPAGAPSASAAATSATDSEGAPSASAASTSATDSEGAPSALTASTSATDSEGAPSASAASTSATDSEGAPSASAASTSATDSEGAPSASAASTSATDSEGAPSASAASTSATDSEGAPSASAASTSATDSEGAPSASAASTSATDSEGAPSASAASTSATDSEGAPSASAASTSATDSEGAPSASAASTSATDSEGAPSASAASTSATDSEGAPSASAASTSATDSEGAPSASAASTSATDSEGAPSASAASTSATDSEGAPSASAASTSATDSEGAPSASAASTSATDSEGAPSASAASTSAATETVGSTTAPIPPSTYVSMDADVESLHSAQWVNAGTPEVFYRRSRLEQPNRNSFNDFLIDYSDEEEEGKDEACGALESYVFPVEEVDLAVLLSDFRKEFVSDGLVSNICIRRKKLLESAIKAISRVTFCWNNSPYIEFVGEDGDDMGGPQREFFRLLMIEVQTSMGIFEGKAGQVFLTYDQAALDGHKYFQAGRLIAWSVAHGGPCIKALDPSLYQLMCGQEPQLEQFDCSVLPDPDVQSRAKRILKCKTAEDLSALQQDLGDWISECGVPGIFSATIGEIPKMYSYVVKHYIFLRTAKMVNQFTEGMNAFGKLWDLVRNNWIAFLPCFTNMRTPLTKSSFKAIFKYEYSPRGTNHREKEEDTIYSWELVLNLIEDKLTELTFEDLLIFITGADEVPTLGFPNKPSIDFYTQEVGVRRLPYASTCAMTLFLPRGITEEQELHNILNQSVKDSWGFLKV</sequence>
<dbReference type="PROSITE" id="PS50237">
    <property type="entry name" value="HECT"/>
    <property type="match status" value="2"/>
</dbReference>
<dbReference type="InterPro" id="IPR050409">
    <property type="entry name" value="E3_ubiq-protein_ligase"/>
</dbReference>
<name>A0AAD6F2X4_9TELE</name>
<feature type="active site" description="Glycyl thioester intermediate" evidence="6">
    <location>
        <position position="739"/>
    </location>
</feature>
<keyword evidence="4" id="KW-0808">Transferase</keyword>
<comment type="caution">
    <text evidence="9">The sequence shown here is derived from an EMBL/GenBank/DDBJ whole genome shotgun (WGS) entry which is preliminary data.</text>
</comment>
<evidence type="ECO:0000256" key="2">
    <source>
        <dbReference type="ARBA" id="ARBA00004906"/>
    </source>
</evidence>
<gene>
    <name evidence="9" type="ORF">JOQ06_022099</name>
</gene>
<reference evidence="9" key="1">
    <citation type="submission" date="2022-11" db="EMBL/GenBank/DDBJ databases">
        <title>Chromosome-level genome of Pogonophryne albipinna.</title>
        <authorList>
            <person name="Jo E."/>
        </authorList>
    </citation>
    <scope>NUCLEOTIDE SEQUENCE</scope>
    <source>
        <strain evidence="9">SGF0006</strain>
        <tissue evidence="9">Muscle</tissue>
    </source>
</reference>
<dbReference type="Gene3D" id="3.30.2410.10">
    <property type="entry name" value="Hect, E3 ligase catalytic domain"/>
    <property type="match status" value="1"/>
</dbReference>
<comment type="catalytic activity">
    <reaction evidence="1">
        <text>S-ubiquitinyl-[E2 ubiquitin-conjugating enzyme]-L-cysteine + [acceptor protein]-L-lysine = [E2 ubiquitin-conjugating enzyme]-L-cysteine + N(6)-ubiquitinyl-[acceptor protein]-L-lysine.</text>
        <dbReference type="EC" id="2.3.2.26"/>
    </reaction>
</comment>
<dbReference type="GO" id="GO:0005737">
    <property type="term" value="C:cytoplasm"/>
    <property type="evidence" value="ECO:0007669"/>
    <property type="project" value="TreeGrafter"/>
</dbReference>
<evidence type="ECO:0000256" key="5">
    <source>
        <dbReference type="ARBA" id="ARBA00022786"/>
    </source>
</evidence>
<dbReference type="SMART" id="SM00119">
    <property type="entry name" value="HECTc"/>
    <property type="match status" value="1"/>
</dbReference>